<reference evidence="1" key="1">
    <citation type="submission" date="2021-06" db="EMBL/GenBank/DDBJ databases">
        <authorList>
            <person name="Hodson N. C."/>
            <person name="Mongue J. A."/>
            <person name="Jaron S. K."/>
        </authorList>
    </citation>
    <scope>NUCLEOTIDE SEQUENCE</scope>
</reference>
<organism evidence="1 2">
    <name type="scientific">Allacma fusca</name>
    <dbReference type="NCBI Taxonomy" id="39272"/>
    <lineage>
        <taxon>Eukaryota</taxon>
        <taxon>Metazoa</taxon>
        <taxon>Ecdysozoa</taxon>
        <taxon>Arthropoda</taxon>
        <taxon>Hexapoda</taxon>
        <taxon>Collembola</taxon>
        <taxon>Symphypleona</taxon>
        <taxon>Sminthuridae</taxon>
        <taxon>Allacma</taxon>
    </lineage>
</organism>
<dbReference type="EMBL" id="CAJVCH010120820">
    <property type="protein sequence ID" value="CAG7725341.1"/>
    <property type="molecule type" value="Genomic_DNA"/>
</dbReference>
<keyword evidence="2" id="KW-1185">Reference proteome</keyword>
<dbReference type="AlphaFoldDB" id="A0A8J2P4K3"/>
<comment type="caution">
    <text evidence="1">The sequence shown here is derived from an EMBL/GenBank/DDBJ whole genome shotgun (WGS) entry which is preliminary data.</text>
</comment>
<accession>A0A8J2P4K3</accession>
<evidence type="ECO:0000313" key="1">
    <source>
        <dbReference type="EMBL" id="CAG7725341.1"/>
    </source>
</evidence>
<protein>
    <submittedName>
        <fullName evidence="1">Uncharacterized protein</fullName>
    </submittedName>
</protein>
<dbReference type="Proteomes" id="UP000708208">
    <property type="component" value="Unassembled WGS sequence"/>
</dbReference>
<feature type="non-terminal residue" evidence="1">
    <location>
        <position position="1"/>
    </location>
</feature>
<sequence length="128" mass="15093">NSWQPVVLSEANRAYHIISNYTKGTQSSYSSLSCKSSQNFARSRRKNHQNHEIDFSRVTVPWPQFYPDLTREFECFSFWNAFTRRPYAVSARGSNDKLQGRQGVECLDKCRLSKVRKIWTLIQICWIH</sequence>
<name>A0A8J2P4K3_9HEXA</name>
<proteinExistence type="predicted"/>
<gene>
    <name evidence="1" type="ORF">AFUS01_LOCUS14305</name>
</gene>
<evidence type="ECO:0000313" key="2">
    <source>
        <dbReference type="Proteomes" id="UP000708208"/>
    </source>
</evidence>